<evidence type="ECO:0000256" key="1">
    <source>
        <dbReference type="SAM" id="MobiDB-lite"/>
    </source>
</evidence>
<comment type="caution">
    <text evidence="2">The sequence shown here is derived from an EMBL/GenBank/DDBJ whole genome shotgun (WGS) entry which is preliminary data.</text>
</comment>
<evidence type="ECO:0000313" key="3">
    <source>
        <dbReference type="Proteomes" id="UP000216409"/>
    </source>
</evidence>
<dbReference type="AlphaFoldDB" id="A0A256IKL5"/>
<gene>
    <name evidence="2" type="ORF">DJ83_18780</name>
</gene>
<accession>A0A256IKL5</accession>
<reference evidence="2 3" key="1">
    <citation type="journal article" date="2014" name="Front. Microbiol.">
        <title>Population and genomic analysis of the genus Halorubrum.</title>
        <authorList>
            <person name="Fullmer M.S."/>
            <person name="Soucy S.M."/>
            <person name="Swithers K.S."/>
            <person name="Makkay A.M."/>
            <person name="Wheeler R."/>
            <person name="Ventosa A."/>
            <person name="Gogarten J.P."/>
            <person name="Papke R.T."/>
        </authorList>
    </citation>
    <scope>NUCLEOTIDE SEQUENCE [LARGE SCALE GENOMIC DNA]</scope>
    <source>
        <strain evidence="2 3">LD3</strain>
    </source>
</reference>
<protein>
    <submittedName>
        <fullName evidence="2">Uncharacterized protein</fullName>
    </submittedName>
</protein>
<sequence length="82" mass="8526">MAGDPIEIRHTANNPNGWYLLVGGNRLSDTGQSAGYVDVIKITGQATITITTRTIGTNQPTGGAVPATTPRVVSRSGTRTAM</sequence>
<dbReference type="Proteomes" id="UP000216409">
    <property type="component" value="Unassembled WGS sequence"/>
</dbReference>
<evidence type="ECO:0000313" key="2">
    <source>
        <dbReference type="EMBL" id="OYR56697.1"/>
    </source>
</evidence>
<dbReference type="RefSeq" id="WP_094580758.1">
    <property type="nucleotide sequence ID" value="NZ_NHOW01000237.1"/>
</dbReference>
<proteinExistence type="predicted"/>
<dbReference type="EMBL" id="NHOW01000237">
    <property type="protein sequence ID" value="OYR56697.1"/>
    <property type="molecule type" value="Genomic_DNA"/>
</dbReference>
<organism evidence="2 3">
    <name type="scientific">Halorubrum ezzemoulense</name>
    <name type="common">Halorubrum chaoviator</name>
    <dbReference type="NCBI Taxonomy" id="337243"/>
    <lineage>
        <taxon>Archaea</taxon>
        <taxon>Methanobacteriati</taxon>
        <taxon>Methanobacteriota</taxon>
        <taxon>Stenosarchaea group</taxon>
        <taxon>Halobacteria</taxon>
        <taxon>Halobacteriales</taxon>
        <taxon>Haloferacaceae</taxon>
        <taxon>Halorubrum</taxon>
    </lineage>
</organism>
<name>A0A256IKL5_HALEZ</name>
<feature type="region of interest" description="Disordered" evidence="1">
    <location>
        <begin position="55"/>
        <end position="82"/>
    </location>
</feature>